<dbReference type="STRING" id="1601833.SAMN05518684_101377"/>
<dbReference type="InterPro" id="IPR014245">
    <property type="entry name" value="Spore_III_AF"/>
</dbReference>
<reference evidence="4" key="1">
    <citation type="submission" date="2016-10" db="EMBL/GenBank/DDBJ databases">
        <authorList>
            <person name="Varghese N."/>
            <person name="Submissions S."/>
        </authorList>
    </citation>
    <scope>NUCLEOTIDE SEQUENCE [LARGE SCALE GENOMIC DNA]</scope>
    <source>
        <strain evidence="4">S9</strain>
    </source>
</reference>
<dbReference type="Proteomes" id="UP000198571">
    <property type="component" value="Unassembled WGS sequence"/>
</dbReference>
<dbReference type="AlphaFoldDB" id="A0A1H9PLV3"/>
<organism evidence="3 4">
    <name type="scientific">Salipaludibacillus aurantiacus</name>
    <dbReference type="NCBI Taxonomy" id="1601833"/>
    <lineage>
        <taxon>Bacteria</taxon>
        <taxon>Bacillati</taxon>
        <taxon>Bacillota</taxon>
        <taxon>Bacilli</taxon>
        <taxon>Bacillales</taxon>
        <taxon>Bacillaceae</taxon>
    </lineage>
</organism>
<keyword evidence="2" id="KW-0472">Membrane</keyword>
<evidence type="ECO:0000256" key="1">
    <source>
        <dbReference type="SAM" id="MobiDB-lite"/>
    </source>
</evidence>
<evidence type="ECO:0000313" key="3">
    <source>
        <dbReference type="EMBL" id="SER49158.1"/>
    </source>
</evidence>
<dbReference type="EMBL" id="FOGT01000001">
    <property type="protein sequence ID" value="SER49158.1"/>
    <property type="molecule type" value="Genomic_DNA"/>
</dbReference>
<keyword evidence="2" id="KW-0812">Transmembrane</keyword>
<sequence length="215" mass="24048">MGVVTSWISNIIMLVLFATILELMLPSSSTHRYVKLVVGLMILVVMLQPVLAIFNKDAENIVKQIDKWGQEVNLEKGDLDELEKTEIETVSLAYISEQVAVQLKGEAYSPILKEFNKEITDIEISFNSLHSQPDLDNLTGISVTVQSPDPAENEESESEEETGIFIEPIEIKSEGASSEKKEDTEGKKLMEMRLAEIWEVPAELILVQEKGGDNR</sequence>
<evidence type="ECO:0000256" key="2">
    <source>
        <dbReference type="SAM" id="Phobius"/>
    </source>
</evidence>
<feature type="region of interest" description="Disordered" evidence="1">
    <location>
        <begin position="139"/>
        <end position="187"/>
    </location>
</feature>
<dbReference type="Pfam" id="PF09581">
    <property type="entry name" value="Spore_III_AF"/>
    <property type="match status" value="1"/>
</dbReference>
<dbReference type="NCBIfam" id="TIGR02896">
    <property type="entry name" value="spore_III_AF"/>
    <property type="match status" value="1"/>
</dbReference>
<gene>
    <name evidence="3" type="ORF">SAMN05518684_101377</name>
</gene>
<protein>
    <submittedName>
        <fullName evidence="3">Stage III sporulation protein AF</fullName>
    </submittedName>
</protein>
<keyword evidence="2" id="KW-1133">Transmembrane helix</keyword>
<feature type="compositionally biased region" description="Acidic residues" evidence="1">
    <location>
        <begin position="151"/>
        <end position="162"/>
    </location>
</feature>
<evidence type="ECO:0000313" key="4">
    <source>
        <dbReference type="Proteomes" id="UP000198571"/>
    </source>
</evidence>
<dbReference type="OrthoDB" id="2375554at2"/>
<dbReference type="RefSeq" id="WP_093047294.1">
    <property type="nucleotide sequence ID" value="NZ_FOGT01000001.1"/>
</dbReference>
<name>A0A1H9PLV3_9BACI</name>
<proteinExistence type="predicted"/>
<feature type="compositionally biased region" description="Basic and acidic residues" evidence="1">
    <location>
        <begin position="169"/>
        <end position="187"/>
    </location>
</feature>
<accession>A0A1H9PLV3</accession>
<keyword evidence="4" id="KW-1185">Reference proteome</keyword>
<feature type="transmembrane region" description="Helical" evidence="2">
    <location>
        <begin position="36"/>
        <end position="54"/>
    </location>
</feature>
<feature type="transmembrane region" description="Helical" evidence="2">
    <location>
        <begin position="6"/>
        <end position="24"/>
    </location>
</feature>